<feature type="compositionally biased region" description="Basic and acidic residues" evidence="1">
    <location>
        <begin position="47"/>
        <end position="72"/>
    </location>
</feature>
<feature type="region of interest" description="Disordered" evidence="1">
    <location>
        <begin position="36"/>
        <end position="116"/>
    </location>
</feature>
<reference evidence="3" key="1">
    <citation type="submission" date="2013-01" db="EMBL/GenBank/DDBJ databases">
        <title>Draft Genome Sequence of a Mulberry Tree, Morus notabilis C.K. Schneid.</title>
        <authorList>
            <person name="He N."/>
            <person name="Zhao S."/>
        </authorList>
    </citation>
    <scope>NUCLEOTIDE SEQUENCE</scope>
</reference>
<gene>
    <name evidence="2" type="ORF">L484_012467</name>
</gene>
<dbReference type="OrthoDB" id="955245at2759"/>
<sequence length="116" mass="13152">MGGCIFLLKYSTFSSMSLIKPFAPCLYNPIKRYCSSQESKGNHHNRHGMEERAPSTAEEFKRAAEQKLREAEQGVASQVSDKACDGTEEATLGEANLEKVEKRYMEHEDNDHDDHK</sequence>
<accession>W9RP76</accession>
<dbReference type="STRING" id="981085.W9RP76"/>
<dbReference type="AlphaFoldDB" id="W9RP76"/>
<dbReference type="KEGG" id="mnt:21395680"/>
<evidence type="ECO:0000313" key="3">
    <source>
        <dbReference type="Proteomes" id="UP000030645"/>
    </source>
</evidence>
<name>W9RP76_9ROSA</name>
<dbReference type="EMBL" id="KE344484">
    <property type="protein sequence ID" value="EXB63277.1"/>
    <property type="molecule type" value="Genomic_DNA"/>
</dbReference>
<dbReference type="Proteomes" id="UP000030645">
    <property type="component" value="Unassembled WGS sequence"/>
</dbReference>
<proteinExistence type="predicted"/>
<dbReference type="eggNOG" id="ENOG502SD0A">
    <property type="taxonomic scope" value="Eukaryota"/>
</dbReference>
<keyword evidence="3" id="KW-1185">Reference proteome</keyword>
<feature type="compositionally biased region" description="Basic and acidic residues" evidence="1">
    <location>
        <begin position="96"/>
        <end position="116"/>
    </location>
</feature>
<protein>
    <submittedName>
        <fullName evidence="2">Uncharacterized protein</fullName>
    </submittedName>
</protein>
<evidence type="ECO:0000313" key="2">
    <source>
        <dbReference type="EMBL" id="EXB63277.1"/>
    </source>
</evidence>
<evidence type="ECO:0000256" key="1">
    <source>
        <dbReference type="SAM" id="MobiDB-lite"/>
    </source>
</evidence>
<organism evidence="2 3">
    <name type="scientific">Morus notabilis</name>
    <dbReference type="NCBI Taxonomy" id="981085"/>
    <lineage>
        <taxon>Eukaryota</taxon>
        <taxon>Viridiplantae</taxon>
        <taxon>Streptophyta</taxon>
        <taxon>Embryophyta</taxon>
        <taxon>Tracheophyta</taxon>
        <taxon>Spermatophyta</taxon>
        <taxon>Magnoliopsida</taxon>
        <taxon>eudicotyledons</taxon>
        <taxon>Gunneridae</taxon>
        <taxon>Pentapetalae</taxon>
        <taxon>rosids</taxon>
        <taxon>fabids</taxon>
        <taxon>Rosales</taxon>
        <taxon>Moraceae</taxon>
        <taxon>Moreae</taxon>
        <taxon>Morus</taxon>
    </lineage>
</organism>